<dbReference type="InterPro" id="IPR005119">
    <property type="entry name" value="LysR_subst-bd"/>
</dbReference>
<gene>
    <name evidence="6" type="ORF">DY78_GL000389</name>
</gene>
<protein>
    <recommendedName>
        <fullName evidence="5">HTH lysR-type domain-containing protein</fullName>
    </recommendedName>
</protein>
<keyword evidence="4" id="KW-0804">Transcription</keyword>
<keyword evidence="3" id="KW-0238">DNA-binding</keyword>
<accession>A0A0R2NMT3</accession>
<evidence type="ECO:0000259" key="5">
    <source>
        <dbReference type="PROSITE" id="PS50931"/>
    </source>
</evidence>
<dbReference type="Proteomes" id="UP000050920">
    <property type="component" value="Unassembled WGS sequence"/>
</dbReference>
<reference evidence="6 7" key="1">
    <citation type="journal article" date="2015" name="Genome Announc.">
        <title>Expanding the biotechnology potential of lactobacilli through comparative genomics of 213 strains and associated genera.</title>
        <authorList>
            <person name="Sun Z."/>
            <person name="Harris H.M."/>
            <person name="McCann A."/>
            <person name="Guo C."/>
            <person name="Argimon S."/>
            <person name="Zhang W."/>
            <person name="Yang X."/>
            <person name="Jeffery I.B."/>
            <person name="Cooney J.C."/>
            <person name="Kagawa T.F."/>
            <person name="Liu W."/>
            <person name="Song Y."/>
            <person name="Salvetti E."/>
            <person name="Wrobel A."/>
            <person name="Rasinkangas P."/>
            <person name="Parkhill J."/>
            <person name="Rea M.C."/>
            <person name="O'Sullivan O."/>
            <person name="Ritari J."/>
            <person name="Douillard F.P."/>
            <person name="Paul Ross R."/>
            <person name="Yang R."/>
            <person name="Briner A.E."/>
            <person name="Felis G.E."/>
            <person name="de Vos W.M."/>
            <person name="Barrangou R."/>
            <person name="Klaenhammer T.R."/>
            <person name="Caufield P.W."/>
            <person name="Cui Y."/>
            <person name="Zhang H."/>
            <person name="O'Toole P.W."/>
        </authorList>
    </citation>
    <scope>NUCLEOTIDE SEQUENCE [LARGE SCALE GENOMIC DNA]</scope>
    <source>
        <strain evidence="6 7">DSM 21115</strain>
    </source>
</reference>
<comment type="caution">
    <text evidence="6">The sequence shown here is derived from an EMBL/GenBank/DDBJ whole genome shotgun (WGS) entry which is preliminary data.</text>
</comment>
<dbReference type="GO" id="GO:0003700">
    <property type="term" value="F:DNA-binding transcription factor activity"/>
    <property type="evidence" value="ECO:0007669"/>
    <property type="project" value="InterPro"/>
</dbReference>
<comment type="similarity">
    <text evidence="1">Belongs to the LysR transcriptional regulatory family.</text>
</comment>
<dbReference type="GO" id="GO:0005829">
    <property type="term" value="C:cytosol"/>
    <property type="evidence" value="ECO:0007669"/>
    <property type="project" value="TreeGrafter"/>
</dbReference>
<dbReference type="InterPro" id="IPR000847">
    <property type="entry name" value="LysR_HTH_N"/>
</dbReference>
<proteinExistence type="inferred from homology"/>
<sequence length="293" mass="32455">MNQRELRCFLQVAKTQNFTIAAQQLFMTQPAVSAQITNLERELGVSLFQRGYHEVKLTYAGEVLLPTAKKVITGFDQMTLAVTSLKQDQYDGQPATLRMGLYFATPLNAILDLIHLFTVQYPSIQVMTDAYYGGAALTALRHHEIDVALGLVTPKPDVTWVPIMGDELVVLRSEDYVAATQTSIDLATLKEKMLINLPSSPHDDFSQRQATLLGQPTNQLTVHSMAAALMNLTCADAYMVVPRRAVSELQHIRALRIAAPTKVTQFKIGFAYLTAEHAIATDVFVQFTKLVNA</sequence>
<dbReference type="GO" id="GO:0003677">
    <property type="term" value="F:DNA binding"/>
    <property type="evidence" value="ECO:0007669"/>
    <property type="project" value="UniProtKB-KW"/>
</dbReference>
<organism evidence="6 7">
    <name type="scientific">Lactiplantibacillus fabifermentans DSM 21115</name>
    <dbReference type="NCBI Taxonomy" id="1413187"/>
    <lineage>
        <taxon>Bacteria</taxon>
        <taxon>Bacillati</taxon>
        <taxon>Bacillota</taxon>
        <taxon>Bacilli</taxon>
        <taxon>Lactobacillales</taxon>
        <taxon>Lactobacillaceae</taxon>
        <taxon>Lactiplantibacillus</taxon>
    </lineage>
</organism>
<dbReference type="Pfam" id="PF03466">
    <property type="entry name" value="LysR_substrate"/>
    <property type="match status" value="1"/>
</dbReference>
<dbReference type="SUPFAM" id="SSF53850">
    <property type="entry name" value="Periplasmic binding protein-like II"/>
    <property type="match status" value="1"/>
</dbReference>
<name>A0A0R2NMT3_9LACO</name>
<dbReference type="Pfam" id="PF00126">
    <property type="entry name" value="HTH_1"/>
    <property type="match status" value="1"/>
</dbReference>
<dbReference type="EMBL" id="AYGX02000093">
    <property type="protein sequence ID" value="KRO27039.1"/>
    <property type="molecule type" value="Genomic_DNA"/>
</dbReference>
<evidence type="ECO:0000313" key="6">
    <source>
        <dbReference type="EMBL" id="KRO27039.1"/>
    </source>
</evidence>
<dbReference type="PANTHER" id="PTHR30419">
    <property type="entry name" value="HTH-TYPE TRANSCRIPTIONAL REGULATOR YBHD"/>
    <property type="match status" value="1"/>
</dbReference>
<feature type="domain" description="HTH lysR-type" evidence="5">
    <location>
        <begin position="1"/>
        <end position="58"/>
    </location>
</feature>
<dbReference type="CDD" id="cd05466">
    <property type="entry name" value="PBP2_LTTR_substrate"/>
    <property type="match status" value="1"/>
</dbReference>
<evidence type="ECO:0000256" key="3">
    <source>
        <dbReference type="ARBA" id="ARBA00023125"/>
    </source>
</evidence>
<dbReference type="FunFam" id="1.10.10.10:FF:000001">
    <property type="entry name" value="LysR family transcriptional regulator"/>
    <property type="match status" value="1"/>
</dbReference>
<dbReference type="PANTHER" id="PTHR30419:SF28">
    <property type="entry name" value="HTH-TYPE TRANSCRIPTIONAL REGULATOR BSDA"/>
    <property type="match status" value="1"/>
</dbReference>
<dbReference type="Gene3D" id="3.40.190.10">
    <property type="entry name" value="Periplasmic binding protein-like II"/>
    <property type="match status" value="2"/>
</dbReference>
<dbReference type="PRINTS" id="PR00039">
    <property type="entry name" value="HTHLYSR"/>
</dbReference>
<dbReference type="RefSeq" id="WP_024624237.1">
    <property type="nucleotide sequence ID" value="NZ_AYGX02000093.1"/>
</dbReference>
<keyword evidence="7" id="KW-1185">Reference proteome</keyword>
<dbReference type="SUPFAM" id="SSF46785">
    <property type="entry name" value="Winged helix' DNA-binding domain"/>
    <property type="match status" value="1"/>
</dbReference>
<dbReference type="Gene3D" id="1.10.10.10">
    <property type="entry name" value="Winged helix-like DNA-binding domain superfamily/Winged helix DNA-binding domain"/>
    <property type="match status" value="1"/>
</dbReference>
<keyword evidence="2" id="KW-0805">Transcription regulation</keyword>
<evidence type="ECO:0000256" key="1">
    <source>
        <dbReference type="ARBA" id="ARBA00009437"/>
    </source>
</evidence>
<evidence type="ECO:0000313" key="7">
    <source>
        <dbReference type="Proteomes" id="UP000050920"/>
    </source>
</evidence>
<dbReference type="PROSITE" id="PS50931">
    <property type="entry name" value="HTH_LYSR"/>
    <property type="match status" value="1"/>
</dbReference>
<dbReference type="InterPro" id="IPR036390">
    <property type="entry name" value="WH_DNA-bd_sf"/>
</dbReference>
<dbReference type="InterPro" id="IPR050950">
    <property type="entry name" value="HTH-type_LysR_regulators"/>
</dbReference>
<dbReference type="AlphaFoldDB" id="A0A0R2NMT3"/>
<evidence type="ECO:0000256" key="4">
    <source>
        <dbReference type="ARBA" id="ARBA00023163"/>
    </source>
</evidence>
<dbReference type="InterPro" id="IPR036388">
    <property type="entry name" value="WH-like_DNA-bd_sf"/>
</dbReference>
<evidence type="ECO:0000256" key="2">
    <source>
        <dbReference type="ARBA" id="ARBA00023015"/>
    </source>
</evidence>